<evidence type="ECO:0000313" key="3">
    <source>
        <dbReference type="EMBL" id="GGI00208.1"/>
    </source>
</evidence>
<evidence type="ECO:0000256" key="1">
    <source>
        <dbReference type="SAM" id="MobiDB-lite"/>
    </source>
</evidence>
<gene>
    <name evidence="3" type="ORF">GCM10007170_36820</name>
</gene>
<organism evidence="3 4">
    <name type="scientific">Arthrobacter liuii</name>
    <dbReference type="NCBI Taxonomy" id="1476996"/>
    <lineage>
        <taxon>Bacteria</taxon>
        <taxon>Bacillati</taxon>
        <taxon>Actinomycetota</taxon>
        <taxon>Actinomycetes</taxon>
        <taxon>Micrococcales</taxon>
        <taxon>Micrococcaceae</taxon>
        <taxon>Arthrobacter</taxon>
    </lineage>
</organism>
<dbReference type="Proteomes" id="UP000643279">
    <property type="component" value="Unassembled WGS sequence"/>
</dbReference>
<proteinExistence type="predicted"/>
<accession>A0ABQ2B0I5</accession>
<keyword evidence="2" id="KW-0732">Signal</keyword>
<keyword evidence="4" id="KW-1185">Reference proteome</keyword>
<feature type="compositionally biased region" description="Basic and acidic residues" evidence="1">
    <location>
        <begin position="46"/>
        <end position="56"/>
    </location>
</feature>
<feature type="signal peptide" evidence="2">
    <location>
        <begin position="1"/>
        <end position="31"/>
    </location>
</feature>
<protein>
    <submittedName>
        <fullName evidence="3">Uncharacterized protein</fullName>
    </submittedName>
</protein>
<feature type="chain" id="PRO_5047203069" evidence="2">
    <location>
        <begin position="32"/>
        <end position="119"/>
    </location>
</feature>
<dbReference type="EMBL" id="BMFW01000025">
    <property type="protein sequence ID" value="GGI00208.1"/>
    <property type="molecule type" value="Genomic_DNA"/>
</dbReference>
<reference evidence="4" key="1">
    <citation type="journal article" date="2019" name="Int. J. Syst. Evol. Microbiol.">
        <title>The Global Catalogue of Microorganisms (GCM) 10K type strain sequencing project: providing services to taxonomists for standard genome sequencing and annotation.</title>
        <authorList>
            <consortium name="The Broad Institute Genomics Platform"/>
            <consortium name="The Broad Institute Genome Sequencing Center for Infectious Disease"/>
            <person name="Wu L."/>
            <person name="Ma J."/>
        </authorList>
    </citation>
    <scope>NUCLEOTIDE SEQUENCE [LARGE SCALE GENOMIC DNA]</scope>
    <source>
        <strain evidence="4">CGMCC 1.12778</strain>
    </source>
</reference>
<dbReference type="RefSeq" id="WP_188572991.1">
    <property type="nucleotide sequence ID" value="NZ_BMFW01000025.1"/>
</dbReference>
<evidence type="ECO:0000256" key="2">
    <source>
        <dbReference type="SAM" id="SignalP"/>
    </source>
</evidence>
<evidence type="ECO:0000313" key="4">
    <source>
        <dbReference type="Proteomes" id="UP000643279"/>
    </source>
</evidence>
<sequence length="119" mass="13510">MNKIPRKFGLSLLVSTLALGGTALTAGAASADDGQSKVLHSSNSSHSDHDHGSWEHDSRNGYWDGYGRFHNKHDHHGWRDDNNNWRGDDDYNGRWHGGDGCDHDRHGHWDHDGHYHHDR</sequence>
<comment type="caution">
    <text evidence="3">The sequence shown here is derived from an EMBL/GenBank/DDBJ whole genome shotgun (WGS) entry which is preliminary data.</text>
</comment>
<feature type="region of interest" description="Disordered" evidence="1">
    <location>
        <begin position="27"/>
        <end position="56"/>
    </location>
</feature>
<name>A0ABQ2B0I5_9MICC</name>